<keyword evidence="3" id="KW-1185">Reference proteome</keyword>
<feature type="domain" description="Putative phage metallopeptidase" evidence="1">
    <location>
        <begin position="34"/>
        <end position="188"/>
    </location>
</feature>
<evidence type="ECO:0000313" key="3">
    <source>
        <dbReference type="Proteomes" id="UP001597287"/>
    </source>
</evidence>
<name>A0ABW5F0M2_9BURK</name>
<dbReference type="Pfam" id="PF18894">
    <property type="entry name" value="PhageMetallopep"/>
    <property type="match status" value="1"/>
</dbReference>
<sequence>MATPAKAKPAAVIGARPYPPADLWRYVPAEGVAEWVQSEILAEDGRIHNPDHAHLIDADLVFLWAPGGFTKAMKTVIGQAEEVMIRAGGWQGGRQEQQFVDWFGRVPAFMITLDASYCAQCSDAEWCALVEHELYHVAQALDDFGAPKFGKDGKPKLKIRGHDVEEFVGVVKRYGPSVDVKRLVDAANAGPELRLGNIAHACGTCLKVAA</sequence>
<proteinExistence type="predicted"/>
<organism evidence="2 3">
    <name type="scientific">Delftia deserti</name>
    <dbReference type="NCBI Taxonomy" id="1651218"/>
    <lineage>
        <taxon>Bacteria</taxon>
        <taxon>Pseudomonadati</taxon>
        <taxon>Pseudomonadota</taxon>
        <taxon>Betaproteobacteria</taxon>
        <taxon>Burkholderiales</taxon>
        <taxon>Comamonadaceae</taxon>
        <taxon>Delftia</taxon>
    </lineage>
</organism>
<dbReference type="EMBL" id="JBHUIG010000052">
    <property type="protein sequence ID" value="MFD2323158.1"/>
    <property type="molecule type" value="Genomic_DNA"/>
</dbReference>
<dbReference type="RefSeq" id="WP_380106435.1">
    <property type="nucleotide sequence ID" value="NZ_JBHSIH010000001.1"/>
</dbReference>
<comment type="caution">
    <text evidence="2">The sequence shown here is derived from an EMBL/GenBank/DDBJ whole genome shotgun (WGS) entry which is preliminary data.</text>
</comment>
<reference evidence="3" key="1">
    <citation type="journal article" date="2019" name="Int. J. Syst. Evol. Microbiol.">
        <title>The Global Catalogue of Microorganisms (GCM) 10K type strain sequencing project: providing services to taxonomists for standard genome sequencing and annotation.</title>
        <authorList>
            <consortium name="The Broad Institute Genomics Platform"/>
            <consortium name="The Broad Institute Genome Sequencing Center for Infectious Disease"/>
            <person name="Wu L."/>
            <person name="Ma J."/>
        </authorList>
    </citation>
    <scope>NUCLEOTIDE SEQUENCE [LARGE SCALE GENOMIC DNA]</scope>
    <source>
        <strain evidence="3">CCUG 62793</strain>
    </source>
</reference>
<accession>A0ABW5F0M2</accession>
<protein>
    <submittedName>
        <fullName evidence="2">Metallopeptidase</fullName>
        <ecNumber evidence="2">3.4.24.-</ecNumber>
    </submittedName>
</protein>
<dbReference type="EC" id="3.4.24.-" evidence="2"/>
<evidence type="ECO:0000259" key="1">
    <source>
        <dbReference type="Pfam" id="PF18894"/>
    </source>
</evidence>
<dbReference type="Proteomes" id="UP001597287">
    <property type="component" value="Unassembled WGS sequence"/>
</dbReference>
<keyword evidence="2" id="KW-0378">Hydrolase</keyword>
<dbReference type="GO" id="GO:0016787">
    <property type="term" value="F:hydrolase activity"/>
    <property type="evidence" value="ECO:0007669"/>
    <property type="project" value="UniProtKB-KW"/>
</dbReference>
<evidence type="ECO:0000313" key="2">
    <source>
        <dbReference type="EMBL" id="MFD2323158.1"/>
    </source>
</evidence>
<gene>
    <name evidence="2" type="ORF">ACFSPV_31215</name>
</gene>
<dbReference type="InterPro" id="IPR043998">
    <property type="entry name" value="Put_Metallopep"/>
</dbReference>